<dbReference type="Pfam" id="PF10446">
    <property type="entry name" value="DUF2457"/>
    <property type="match status" value="1"/>
</dbReference>
<feature type="region of interest" description="Disordered" evidence="1">
    <location>
        <begin position="422"/>
        <end position="475"/>
    </location>
</feature>
<feature type="compositionally biased region" description="Basic residues" evidence="1">
    <location>
        <begin position="555"/>
        <end position="576"/>
    </location>
</feature>
<feature type="compositionally biased region" description="Basic and acidic residues" evidence="1">
    <location>
        <begin position="167"/>
        <end position="179"/>
    </location>
</feature>
<dbReference type="Proteomes" id="UP000243723">
    <property type="component" value="Unassembled WGS sequence"/>
</dbReference>
<dbReference type="STRING" id="40998.A0A2P8ABH5"/>
<feature type="compositionally biased region" description="Basic and acidic residues" evidence="1">
    <location>
        <begin position="50"/>
        <end position="78"/>
    </location>
</feature>
<feature type="compositionally biased region" description="Basic residues" evidence="1">
    <location>
        <begin position="718"/>
        <end position="733"/>
    </location>
</feature>
<dbReference type="PANTHER" id="PTHR35711">
    <property type="entry name" value="EXPRESSED PROTEIN"/>
    <property type="match status" value="1"/>
</dbReference>
<accession>A0A2P8ABH5</accession>
<protein>
    <submittedName>
        <fullName evidence="2">Uncharacterized protein</fullName>
    </submittedName>
</protein>
<dbReference type="EMBL" id="NHZQ01000037">
    <property type="protein sequence ID" value="PSK57827.1"/>
    <property type="molecule type" value="Genomic_DNA"/>
</dbReference>
<feature type="compositionally biased region" description="Low complexity" evidence="1">
    <location>
        <begin position="239"/>
        <end position="249"/>
    </location>
</feature>
<name>A0A2P8ABH5_9PEZI</name>
<dbReference type="InterPro" id="IPR018853">
    <property type="entry name" value="DUF2457"/>
</dbReference>
<evidence type="ECO:0000313" key="3">
    <source>
        <dbReference type="Proteomes" id="UP000243723"/>
    </source>
</evidence>
<feature type="compositionally biased region" description="Acidic residues" evidence="1">
    <location>
        <begin position="380"/>
        <end position="401"/>
    </location>
</feature>
<dbReference type="PANTHER" id="PTHR35711:SF1">
    <property type="entry name" value="ECTODERMAL, ISOFORM F"/>
    <property type="match status" value="1"/>
</dbReference>
<feature type="compositionally biased region" description="Basic and acidic residues" evidence="1">
    <location>
        <begin position="734"/>
        <end position="748"/>
    </location>
</feature>
<feature type="compositionally biased region" description="Acidic residues" evidence="1">
    <location>
        <begin position="319"/>
        <end position="362"/>
    </location>
</feature>
<feature type="region of interest" description="Disordered" evidence="1">
    <location>
        <begin position="496"/>
        <end position="748"/>
    </location>
</feature>
<feature type="region of interest" description="Disordered" evidence="1">
    <location>
        <begin position="315"/>
        <end position="404"/>
    </location>
</feature>
<feature type="compositionally biased region" description="Polar residues" evidence="1">
    <location>
        <begin position="82"/>
        <end position="97"/>
    </location>
</feature>
<reference evidence="2 3" key="1">
    <citation type="submission" date="2017-05" db="EMBL/GenBank/DDBJ databases">
        <title>Draft genome sequence of Elsinoe australis.</title>
        <authorList>
            <person name="Cheng Q."/>
        </authorList>
    </citation>
    <scope>NUCLEOTIDE SEQUENCE [LARGE SCALE GENOMIC DNA]</scope>
    <source>
        <strain evidence="2 3">NL1</strain>
    </source>
</reference>
<gene>
    <name evidence="2" type="ORF">B9Z65_9029</name>
</gene>
<feature type="compositionally biased region" description="Low complexity" evidence="1">
    <location>
        <begin position="98"/>
        <end position="108"/>
    </location>
</feature>
<feature type="region of interest" description="Disordered" evidence="1">
    <location>
        <begin position="165"/>
        <end position="274"/>
    </location>
</feature>
<feature type="compositionally biased region" description="Acidic residues" evidence="1">
    <location>
        <begin position="690"/>
        <end position="700"/>
    </location>
</feature>
<feature type="compositionally biased region" description="Basic and acidic residues" evidence="1">
    <location>
        <begin position="701"/>
        <end position="717"/>
    </location>
</feature>
<proteinExistence type="predicted"/>
<organism evidence="2 3">
    <name type="scientific">Elsinoe australis</name>
    <dbReference type="NCBI Taxonomy" id="40998"/>
    <lineage>
        <taxon>Eukaryota</taxon>
        <taxon>Fungi</taxon>
        <taxon>Dikarya</taxon>
        <taxon>Ascomycota</taxon>
        <taxon>Pezizomycotina</taxon>
        <taxon>Dothideomycetes</taxon>
        <taxon>Dothideomycetidae</taxon>
        <taxon>Myriangiales</taxon>
        <taxon>Elsinoaceae</taxon>
        <taxon>Elsinoe</taxon>
    </lineage>
</organism>
<keyword evidence="3" id="KW-1185">Reference proteome</keyword>
<feature type="compositionally biased region" description="Polar residues" evidence="1">
    <location>
        <begin position="680"/>
        <end position="689"/>
    </location>
</feature>
<feature type="region of interest" description="Disordered" evidence="1">
    <location>
        <begin position="1"/>
        <end position="123"/>
    </location>
</feature>
<feature type="compositionally biased region" description="Basic residues" evidence="1">
    <location>
        <begin position="618"/>
        <end position="627"/>
    </location>
</feature>
<feature type="compositionally biased region" description="Acidic residues" evidence="1">
    <location>
        <begin position="517"/>
        <end position="537"/>
    </location>
</feature>
<comment type="caution">
    <text evidence="2">The sequence shown here is derived from an EMBL/GenBank/DDBJ whole genome shotgun (WGS) entry which is preliminary data.</text>
</comment>
<evidence type="ECO:0000256" key="1">
    <source>
        <dbReference type="SAM" id="MobiDB-lite"/>
    </source>
</evidence>
<feature type="compositionally biased region" description="Polar residues" evidence="1">
    <location>
        <begin position="204"/>
        <end position="218"/>
    </location>
</feature>
<feature type="compositionally biased region" description="Pro residues" evidence="1">
    <location>
        <begin position="628"/>
        <end position="638"/>
    </location>
</feature>
<dbReference type="OrthoDB" id="2011769at2759"/>
<evidence type="ECO:0000313" key="2">
    <source>
        <dbReference type="EMBL" id="PSK57827.1"/>
    </source>
</evidence>
<dbReference type="AlphaFoldDB" id="A0A2P8ABH5"/>
<sequence>MFAIPHTTGQVADDLTHESEEPPDETLRSVAGQPLEPNFTKAVPRRAVFSRRESLLTKQLHASETESHTEDEHSEYRASARAHSTSSMAELTSDNDLTSPGTRGSSPSPTFPPVRSTIAFPSMDKHTVKEPVILEQDENARSLDKNEKAVETGLGRRRCITFACGKKANENKETVKPSEKPAQSNDTTPPKRKCAITFACPTRTKPTPQKLSSLSTRHMSPAPKSPRSPRVAKQHRGSESTITSSSPSTLRKVPSLIRRRNKYADDADEDKLESKRFHEFAIDAHADEDWTEEVTCHRKRLTVRDTLHKENVIRKMGEEVEEEAEDEDELNDEAILDGMDEDDEMDEDDDEEVDEEEDEDDHDQGVVMAQAGDTISDCGFDTDDEGGFANDSESDGEDSDFEWWAPGRSTAATSTDALEHIRPSHHRKMSDSSLESAREANGATIKANKKSRAKSAAVKINRPPTPELPDSTDFVCGTLDEDRPLEQAYISAMALRKAAKYKVTPQDIDPTFPTSDPEMDEEDEEDDVDQDDDEDDDSHLFMHGNMDLNDDRGRRGSHHKAHTKKRSPHQSPRRLRSPPPAHRIVHRSPPPPVRRSSIRSPPAACTRGRLRSPPPHKLFGHSPKRLRSPPPSNRPTSPPNSRSTSVDGTPTPVLKPRNSGLGSRPQLTQTASLPRVPTMTKIQNLNLASQDDDEDNDENGQDLHERKAIDIVKGLEKKRQRRKEKLYQKHCQKNKKEGEKKCKPGKGAERMRELGLELAAYRGNKAEHMLSY</sequence>